<sequence length="504" mass="59021">MEIVSFIMHNDDVERIKKFNDEREPTKSLFRSFMSKFSDGSFSDAGVLIDNYRKDREVNDLLEAKRLLHERIRHLTMTAKVVCARLPTKKLMTSDSPMDISCQGFLDKSRQRLRELTITLKEVERMLSYHGIKLGIDRATMLDSQLRKVSAQFMMNPNSLYSFVRYIRSSNAAAKWRDVCARAQSQFMLEYDAKEHWDHCYKAEEHSRMDYVALSSECKSAATSFLPHMKPIPWSENYRQLSIQCSDRHLEDCSMYKPEPGMDRRELDQLLMMDGASLELFAPSSTAHKFHKLSECTVLLDNVAVESAQRGWPLYLFPRRCYERLTRALFDSGLLICDDYEAAETQMDECDMIQLPIIPENSHRSNLERLLRAESALMEYGSLDWMEWMARRLRYYDYNLEVIRFYHRTIAERDYCVQDERLTKRLREAFKKCATATTNRDKMALDAFIYSTMDTLEKFRRLVVIEAPHSSNEAHYELANFIRSIRMPPTVAINSPQNGSQILN</sequence>
<proteinExistence type="predicted"/>
<evidence type="ECO:0000313" key="1">
    <source>
        <dbReference type="EMBL" id="GMR32979.1"/>
    </source>
</evidence>
<comment type="caution">
    <text evidence="1">The sequence shown here is derived from an EMBL/GenBank/DDBJ whole genome shotgun (WGS) entry which is preliminary data.</text>
</comment>
<organism evidence="1 2">
    <name type="scientific">Pristionchus mayeri</name>
    <dbReference type="NCBI Taxonomy" id="1317129"/>
    <lineage>
        <taxon>Eukaryota</taxon>
        <taxon>Metazoa</taxon>
        <taxon>Ecdysozoa</taxon>
        <taxon>Nematoda</taxon>
        <taxon>Chromadorea</taxon>
        <taxon>Rhabditida</taxon>
        <taxon>Rhabditina</taxon>
        <taxon>Diplogasteromorpha</taxon>
        <taxon>Diplogasteroidea</taxon>
        <taxon>Neodiplogasteridae</taxon>
        <taxon>Pristionchus</taxon>
    </lineage>
</organism>
<dbReference type="AlphaFoldDB" id="A0AAN4Z449"/>
<reference evidence="2" key="1">
    <citation type="submission" date="2022-10" db="EMBL/GenBank/DDBJ databases">
        <title>Genome assembly of Pristionchus species.</title>
        <authorList>
            <person name="Yoshida K."/>
            <person name="Sommer R.J."/>
        </authorList>
    </citation>
    <scope>NUCLEOTIDE SEQUENCE [LARGE SCALE GENOMIC DNA]</scope>
    <source>
        <strain evidence="2">RS5460</strain>
    </source>
</reference>
<gene>
    <name evidence="1" type="ORF">PMAYCL1PPCAC_03174</name>
</gene>
<keyword evidence="2" id="KW-1185">Reference proteome</keyword>
<protein>
    <submittedName>
        <fullName evidence="1">Uncharacterized protein</fullName>
    </submittedName>
</protein>
<accession>A0AAN4Z449</accession>
<name>A0AAN4Z449_9BILA</name>
<evidence type="ECO:0000313" key="2">
    <source>
        <dbReference type="Proteomes" id="UP001328107"/>
    </source>
</evidence>
<dbReference type="Proteomes" id="UP001328107">
    <property type="component" value="Unassembled WGS sequence"/>
</dbReference>
<dbReference type="EMBL" id="BTRK01000001">
    <property type="protein sequence ID" value="GMR32979.1"/>
    <property type="molecule type" value="Genomic_DNA"/>
</dbReference>